<protein>
    <recommendedName>
        <fullName evidence="3">Nudix hydrolase domain-containing protein</fullName>
    </recommendedName>
</protein>
<dbReference type="CDD" id="cd04678">
    <property type="entry name" value="NUDIX_MTH2_Nudt15"/>
    <property type="match status" value="1"/>
</dbReference>
<dbReference type="OMA" id="CEGWEWW"/>
<dbReference type="InterPro" id="IPR015797">
    <property type="entry name" value="NUDIX_hydrolase-like_dom_sf"/>
</dbReference>
<dbReference type="GO" id="GO:0035539">
    <property type="term" value="F:8-oxo-7,8-dihydrodeoxyguanosine triphosphate pyrophosphatase activity"/>
    <property type="evidence" value="ECO:0007669"/>
    <property type="project" value="TreeGrafter"/>
</dbReference>
<feature type="domain" description="Nudix hydrolase" evidence="3">
    <location>
        <begin position="5"/>
        <end position="133"/>
    </location>
</feature>
<dbReference type="GeneID" id="18261449"/>
<evidence type="ECO:0000256" key="2">
    <source>
        <dbReference type="RuleBase" id="RU003476"/>
    </source>
</evidence>
<gene>
    <name evidence="4" type="ORF">CTHT_0074110</name>
</gene>
<dbReference type="AlphaFoldDB" id="G0SI13"/>
<name>G0SI13_CHATD</name>
<dbReference type="PANTHER" id="PTHR16099:SF5">
    <property type="entry name" value="NUCLEOTIDE TRIPHOSPHATE DIPHOSPHATASE NUDT15"/>
    <property type="match status" value="1"/>
</dbReference>
<proteinExistence type="inferred from homology"/>
<evidence type="ECO:0000259" key="3">
    <source>
        <dbReference type="PROSITE" id="PS51462"/>
    </source>
</evidence>
<reference evidence="4 5" key="1">
    <citation type="journal article" date="2011" name="Cell">
        <title>Insight into structure and assembly of the nuclear pore complex by utilizing the genome of a eukaryotic thermophile.</title>
        <authorList>
            <person name="Amlacher S."/>
            <person name="Sarges P."/>
            <person name="Flemming D."/>
            <person name="van Noort V."/>
            <person name="Kunze R."/>
            <person name="Devos D.P."/>
            <person name="Arumugam M."/>
            <person name="Bork P."/>
            <person name="Hurt E."/>
        </authorList>
    </citation>
    <scope>NUCLEOTIDE SEQUENCE [LARGE SCALE GENOMIC DNA]</scope>
    <source>
        <strain evidence="5">DSM 1495 / CBS 144.50 / IMI 039719</strain>
    </source>
</reference>
<dbReference type="InterPro" id="IPR020476">
    <property type="entry name" value="Nudix_hydrolase"/>
</dbReference>
<dbReference type="OrthoDB" id="447842at2759"/>
<dbReference type="SUPFAM" id="SSF55811">
    <property type="entry name" value="Nudix"/>
    <property type="match status" value="1"/>
</dbReference>
<dbReference type="PANTHER" id="PTHR16099">
    <property type="entry name" value="8-OXO-DGTP DIPHOSPHATES NUDT15"/>
    <property type="match status" value="1"/>
</dbReference>
<dbReference type="STRING" id="759272.G0SI13"/>
<dbReference type="Gene3D" id="3.90.79.10">
    <property type="entry name" value="Nucleoside Triphosphate Pyrophosphohydrolase"/>
    <property type="match status" value="1"/>
</dbReference>
<dbReference type="InterPro" id="IPR000086">
    <property type="entry name" value="NUDIX_hydrolase_dom"/>
</dbReference>
<dbReference type="PROSITE" id="PS00893">
    <property type="entry name" value="NUDIX_BOX"/>
    <property type="match status" value="1"/>
</dbReference>
<dbReference type="KEGG" id="cthr:CTHT_0074110"/>
<evidence type="ECO:0000313" key="4">
    <source>
        <dbReference type="EMBL" id="EGS17083.1"/>
    </source>
</evidence>
<evidence type="ECO:0000256" key="1">
    <source>
        <dbReference type="ARBA" id="ARBA00022801"/>
    </source>
</evidence>
<accession>G0SI13</accession>
<evidence type="ECO:0000313" key="5">
    <source>
        <dbReference type="Proteomes" id="UP000008066"/>
    </source>
</evidence>
<dbReference type="InterPro" id="IPR020084">
    <property type="entry name" value="NUDIX_hydrolase_CS"/>
</dbReference>
<keyword evidence="1 2" id="KW-0378">Hydrolase</keyword>
<dbReference type="FunFam" id="3.90.79.10:FF:000060">
    <property type="entry name" value="Nudix hydrolase 1"/>
    <property type="match status" value="1"/>
</dbReference>
<dbReference type="HOGENOM" id="CLU_037162_9_0_1"/>
<dbReference type="eggNOG" id="ENOG502S3YT">
    <property type="taxonomic scope" value="Eukaryota"/>
</dbReference>
<dbReference type="EMBL" id="GL988048">
    <property type="protein sequence ID" value="EGS17083.1"/>
    <property type="molecule type" value="Genomic_DNA"/>
</dbReference>
<sequence>MATSVVRVGVAAIISDGQGRVVIGVRKSTSHGTGQWQFPGGHLEMGESFFACAERETLEETGLVVKAEKMIAATNDIFDPKSKHYITVFVKCRRVDETQEPVCESWSWKTWADVKEMLAREGGDQKIFLPIVNLVRDHPDIESLV</sequence>
<dbReference type="RefSeq" id="XP_006697665.1">
    <property type="nucleotide sequence ID" value="XM_006697602.1"/>
</dbReference>
<dbReference type="GO" id="GO:0006203">
    <property type="term" value="P:dGTP catabolic process"/>
    <property type="evidence" value="ECO:0007669"/>
    <property type="project" value="TreeGrafter"/>
</dbReference>
<dbReference type="GO" id="GO:0005829">
    <property type="term" value="C:cytosol"/>
    <property type="evidence" value="ECO:0007669"/>
    <property type="project" value="TreeGrafter"/>
</dbReference>
<keyword evidence="5" id="KW-1185">Reference proteome</keyword>
<dbReference type="PROSITE" id="PS51462">
    <property type="entry name" value="NUDIX"/>
    <property type="match status" value="1"/>
</dbReference>
<dbReference type="Pfam" id="PF00293">
    <property type="entry name" value="NUDIX"/>
    <property type="match status" value="1"/>
</dbReference>
<dbReference type="PRINTS" id="PR00502">
    <property type="entry name" value="NUDIXFAMILY"/>
</dbReference>
<comment type="similarity">
    <text evidence="2">Belongs to the Nudix hydrolase family.</text>
</comment>
<dbReference type="Proteomes" id="UP000008066">
    <property type="component" value="Unassembled WGS sequence"/>
</dbReference>
<organism evidence="5">
    <name type="scientific">Chaetomium thermophilum (strain DSM 1495 / CBS 144.50 / IMI 039719)</name>
    <name type="common">Thermochaetoides thermophila</name>
    <dbReference type="NCBI Taxonomy" id="759272"/>
    <lineage>
        <taxon>Eukaryota</taxon>
        <taxon>Fungi</taxon>
        <taxon>Dikarya</taxon>
        <taxon>Ascomycota</taxon>
        <taxon>Pezizomycotina</taxon>
        <taxon>Sordariomycetes</taxon>
        <taxon>Sordariomycetidae</taxon>
        <taxon>Sordariales</taxon>
        <taxon>Chaetomiaceae</taxon>
        <taxon>Thermochaetoides</taxon>
    </lineage>
</organism>